<dbReference type="Pfam" id="PF07221">
    <property type="entry name" value="GlcNAc_2-epim"/>
    <property type="match status" value="1"/>
</dbReference>
<evidence type="ECO:0000256" key="2">
    <source>
        <dbReference type="ARBA" id="ARBA00023235"/>
    </source>
</evidence>
<protein>
    <submittedName>
        <fullName evidence="3">AGE family epimerase/isomerase</fullName>
    </submittedName>
</protein>
<dbReference type="InterPro" id="IPR010819">
    <property type="entry name" value="AGE/CE"/>
</dbReference>
<dbReference type="InterPro" id="IPR008928">
    <property type="entry name" value="6-hairpin_glycosidase_sf"/>
</dbReference>
<gene>
    <name evidence="3" type="ORF">H2509_04185</name>
</gene>
<dbReference type="PANTHER" id="PTHR15108">
    <property type="entry name" value="N-ACYLGLUCOSAMINE-2-EPIMERASE"/>
    <property type="match status" value="1"/>
</dbReference>
<name>A0A839AA74_9HYPH</name>
<evidence type="ECO:0000256" key="1">
    <source>
        <dbReference type="ARBA" id="ARBA00008558"/>
    </source>
</evidence>
<keyword evidence="4" id="KW-1185">Reference proteome</keyword>
<sequence length="387" mass="43021">MEGEPANAAALKQAGERLRRWLLEAALPLWLDAGQDAASGRYFEALDIHTGEPVRRPTRARVPPRQVYSFLAGAELGGRDDWRRAAEVGLDRYLTDFTSEAGLMVAACDLDGTVVDAGIDLYDQAFALFALAEAATAFPERKTEFSSRSGAMLSRLRSDLGHPLAGFEEAHPRRLPLRSNPHMHLFEAALAWEELEPAGPWAALSDEIAGLALTCFIDRDGGYLREFFDGDFRPMADASGRIVEPGHQFEWAWLLTRWGVSRGNGKALSAARRLFEIGGQYGIDRRRGVAVMQLADDFSVRDPVARLWGQTEWIKAALILARISAAQEREYYLASAVQAVAALERFFDEDRPGLWRDKLTVEDRFIDEPAPASSLYHIVCAVLELCR</sequence>
<dbReference type="Gene3D" id="1.50.10.10">
    <property type="match status" value="1"/>
</dbReference>
<dbReference type="RefSeq" id="WP_182162616.1">
    <property type="nucleotide sequence ID" value="NZ_JACFXV010000042.1"/>
</dbReference>
<evidence type="ECO:0000313" key="3">
    <source>
        <dbReference type="EMBL" id="MBA5776321.1"/>
    </source>
</evidence>
<comment type="similarity">
    <text evidence="1">Belongs to the N-acylglucosamine 2-epimerase family.</text>
</comment>
<keyword evidence="2 3" id="KW-0413">Isomerase</keyword>
<dbReference type="AlphaFoldDB" id="A0A839AA74"/>
<dbReference type="GO" id="GO:0005975">
    <property type="term" value="P:carbohydrate metabolic process"/>
    <property type="evidence" value="ECO:0007669"/>
    <property type="project" value="InterPro"/>
</dbReference>
<dbReference type="Proteomes" id="UP000541109">
    <property type="component" value="Unassembled WGS sequence"/>
</dbReference>
<dbReference type="SUPFAM" id="SSF48208">
    <property type="entry name" value="Six-hairpin glycosidases"/>
    <property type="match status" value="1"/>
</dbReference>
<dbReference type="GO" id="GO:0016853">
    <property type="term" value="F:isomerase activity"/>
    <property type="evidence" value="ECO:0007669"/>
    <property type="project" value="UniProtKB-KW"/>
</dbReference>
<comment type="caution">
    <text evidence="3">The sequence shown here is derived from an EMBL/GenBank/DDBJ whole genome shotgun (WGS) entry which is preliminary data.</text>
</comment>
<proteinExistence type="inferred from homology"/>
<reference evidence="3 4" key="1">
    <citation type="submission" date="2020-07" db="EMBL/GenBank/DDBJ databases">
        <title>Stappia sp., F7233, whole genome shotgun sequencing project.</title>
        <authorList>
            <person name="Jiang S."/>
            <person name="Liu Z.W."/>
            <person name="Du Z.J."/>
        </authorList>
    </citation>
    <scope>NUCLEOTIDE SEQUENCE [LARGE SCALE GENOMIC DNA]</scope>
    <source>
        <strain evidence="3 4">F7233</strain>
    </source>
</reference>
<dbReference type="InterPro" id="IPR012341">
    <property type="entry name" value="6hp_glycosidase-like_sf"/>
</dbReference>
<evidence type="ECO:0000313" key="4">
    <source>
        <dbReference type="Proteomes" id="UP000541109"/>
    </source>
</evidence>
<dbReference type="EMBL" id="JACFXV010000042">
    <property type="protein sequence ID" value="MBA5776321.1"/>
    <property type="molecule type" value="Genomic_DNA"/>
</dbReference>
<organism evidence="3 4">
    <name type="scientific">Stappia albiluteola</name>
    <dbReference type="NCBI Taxonomy" id="2758565"/>
    <lineage>
        <taxon>Bacteria</taxon>
        <taxon>Pseudomonadati</taxon>
        <taxon>Pseudomonadota</taxon>
        <taxon>Alphaproteobacteria</taxon>
        <taxon>Hyphomicrobiales</taxon>
        <taxon>Stappiaceae</taxon>
        <taxon>Stappia</taxon>
    </lineage>
</organism>
<accession>A0A839AA74</accession>